<organism evidence="1 2">
    <name type="scientific">Portunus trituberculatus</name>
    <name type="common">Swimming crab</name>
    <name type="synonym">Neptunus trituberculatus</name>
    <dbReference type="NCBI Taxonomy" id="210409"/>
    <lineage>
        <taxon>Eukaryota</taxon>
        <taxon>Metazoa</taxon>
        <taxon>Ecdysozoa</taxon>
        <taxon>Arthropoda</taxon>
        <taxon>Crustacea</taxon>
        <taxon>Multicrustacea</taxon>
        <taxon>Malacostraca</taxon>
        <taxon>Eumalacostraca</taxon>
        <taxon>Eucarida</taxon>
        <taxon>Decapoda</taxon>
        <taxon>Pleocyemata</taxon>
        <taxon>Brachyura</taxon>
        <taxon>Eubrachyura</taxon>
        <taxon>Portunoidea</taxon>
        <taxon>Portunidae</taxon>
        <taxon>Portuninae</taxon>
        <taxon>Portunus</taxon>
    </lineage>
</organism>
<proteinExistence type="predicted"/>
<accession>A0A5B7CZT3</accession>
<gene>
    <name evidence="1" type="ORF">E2C01_005680</name>
</gene>
<protein>
    <submittedName>
        <fullName evidence="1">Uncharacterized protein</fullName>
    </submittedName>
</protein>
<sequence>MEHIISPVDRTSRVFREKNHGLNLTNGFFLYLAAQEVISRPKMMSGAMPITIMSGLVCWLGLAVTPQPLTAEDTAEGQEDLLPSSVISI</sequence>
<comment type="caution">
    <text evidence="1">The sequence shown here is derived from an EMBL/GenBank/DDBJ whole genome shotgun (WGS) entry which is preliminary data.</text>
</comment>
<name>A0A5B7CZT3_PORTR</name>
<reference evidence="1 2" key="1">
    <citation type="submission" date="2019-05" db="EMBL/GenBank/DDBJ databases">
        <title>Another draft genome of Portunus trituberculatus and its Hox gene families provides insights of decapod evolution.</title>
        <authorList>
            <person name="Jeong J.-H."/>
            <person name="Song I."/>
            <person name="Kim S."/>
            <person name="Choi T."/>
            <person name="Kim D."/>
            <person name="Ryu S."/>
            <person name="Kim W."/>
        </authorList>
    </citation>
    <scope>NUCLEOTIDE SEQUENCE [LARGE SCALE GENOMIC DNA]</scope>
    <source>
        <tissue evidence="1">Muscle</tissue>
    </source>
</reference>
<evidence type="ECO:0000313" key="2">
    <source>
        <dbReference type="Proteomes" id="UP000324222"/>
    </source>
</evidence>
<keyword evidence="2" id="KW-1185">Reference proteome</keyword>
<dbReference type="AlphaFoldDB" id="A0A5B7CZT3"/>
<evidence type="ECO:0000313" key="1">
    <source>
        <dbReference type="EMBL" id="MPC12963.1"/>
    </source>
</evidence>
<dbReference type="EMBL" id="VSRR010000248">
    <property type="protein sequence ID" value="MPC12963.1"/>
    <property type="molecule type" value="Genomic_DNA"/>
</dbReference>
<dbReference type="Proteomes" id="UP000324222">
    <property type="component" value="Unassembled WGS sequence"/>
</dbReference>